<dbReference type="Gene3D" id="2.40.110.10">
    <property type="entry name" value="Butyryl-CoA Dehydrogenase, subunit A, domain 2"/>
    <property type="match status" value="1"/>
</dbReference>
<dbReference type="InterPro" id="IPR046373">
    <property type="entry name" value="Acyl-CoA_Oxase/DH_mid-dom_sf"/>
</dbReference>
<comment type="caution">
    <text evidence="4">The sequence shown here is derived from an EMBL/GenBank/DDBJ whole genome shotgun (WGS) entry which is preliminary data.</text>
</comment>
<dbReference type="AlphaFoldDB" id="A0A4R5BN14"/>
<dbReference type="InterPro" id="IPR013786">
    <property type="entry name" value="AcylCoA_DH/ox_N"/>
</dbReference>
<dbReference type="Proteomes" id="UP000295578">
    <property type="component" value="Unassembled WGS sequence"/>
</dbReference>
<dbReference type="PANTHER" id="PTHR43884:SF12">
    <property type="entry name" value="ISOVALERYL-COA DEHYDROGENASE, MITOCHONDRIAL-RELATED"/>
    <property type="match status" value="1"/>
</dbReference>
<dbReference type="SUPFAM" id="SSF47203">
    <property type="entry name" value="Acyl-CoA dehydrogenase C-terminal domain-like"/>
    <property type="match status" value="1"/>
</dbReference>
<dbReference type="EMBL" id="SMKY01000029">
    <property type="protein sequence ID" value="TDD86530.1"/>
    <property type="molecule type" value="Genomic_DNA"/>
</dbReference>
<evidence type="ECO:0000256" key="1">
    <source>
        <dbReference type="ARBA" id="ARBA00023002"/>
    </source>
</evidence>
<feature type="domain" description="Acyl-CoA dehydrogenase C-terminal" evidence="3">
    <location>
        <begin position="242"/>
        <end position="372"/>
    </location>
</feature>
<reference evidence="4 5" key="1">
    <citation type="submission" date="2019-03" db="EMBL/GenBank/DDBJ databases">
        <title>Draft genome sequences of novel Actinobacteria.</title>
        <authorList>
            <person name="Sahin N."/>
            <person name="Ay H."/>
            <person name="Saygin H."/>
        </authorList>
    </citation>
    <scope>NUCLEOTIDE SEQUENCE [LARGE SCALE GENOMIC DNA]</scope>
    <source>
        <strain evidence="4 5">DSM 45941</strain>
    </source>
</reference>
<dbReference type="GO" id="GO:0003995">
    <property type="term" value="F:acyl-CoA dehydrogenase activity"/>
    <property type="evidence" value="ECO:0007669"/>
    <property type="project" value="TreeGrafter"/>
</dbReference>
<dbReference type="Pfam" id="PF02771">
    <property type="entry name" value="Acyl-CoA_dh_N"/>
    <property type="match status" value="1"/>
</dbReference>
<dbReference type="PANTHER" id="PTHR43884">
    <property type="entry name" value="ACYL-COA DEHYDROGENASE"/>
    <property type="match status" value="1"/>
</dbReference>
<dbReference type="SUPFAM" id="SSF56645">
    <property type="entry name" value="Acyl-CoA dehydrogenase NM domain-like"/>
    <property type="match status" value="1"/>
</dbReference>
<dbReference type="OrthoDB" id="3404950at2"/>
<dbReference type="PIRSF" id="PIRSF016578">
    <property type="entry name" value="HsaA"/>
    <property type="match status" value="1"/>
</dbReference>
<protein>
    <submittedName>
        <fullName evidence="4">Acyl-CoA dehydrogenase</fullName>
    </submittedName>
</protein>
<dbReference type="Gene3D" id="1.10.540.10">
    <property type="entry name" value="Acyl-CoA dehydrogenase/oxidase, N-terminal domain"/>
    <property type="match status" value="1"/>
</dbReference>
<dbReference type="InterPro" id="IPR013107">
    <property type="entry name" value="Acyl-CoA_DH_C"/>
</dbReference>
<dbReference type="InterPro" id="IPR036250">
    <property type="entry name" value="AcylCo_DH-like_C"/>
</dbReference>
<dbReference type="InterPro" id="IPR009100">
    <property type="entry name" value="AcylCoA_DH/oxidase_NM_dom_sf"/>
</dbReference>
<gene>
    <name evidence="4" type="ORF">E1293_09460</name>
</gene>
<accession>A0A4R5BN14</accession>
<dbReference type="Gene3D" id="1.20.140.10">
    <property type="entry name" value="Butyryl-CoA Dehydrogenase, subunit A, domain 3"/>
    <property type="match status" value="1"/>
</dbReference>
<feature type="domain" description="Acyl-CoA dehydrogenase/oxidase N-terminal" evidence="2">
    <location>
        <begin position="25"/>
        <end position="97"/>
    </location>
</feature>
<dbReference type="InterPro" id="IPR037069">
    <property type="entry name" value="AcylCoA_DH/ox_N_sf"/>
</dbReference>
<keyword evidence="1" id="KW-0560">Oxidoreductase</keyword>
<evidence type="ECO:0000259" key="2">
    <source>
        <dbReference type="Pfam" id="PF02771"/>
    </source>
</evidence>
<dbReference type="GO" id="GO:0050660">
    <property type="term" value="F:flavin adenine dinucleotide binding"/>
    <property type="evidence" value="ECO:0007669"/>
    <property type="project" value="InterPro"/>
</dbReference>
<evidence type="ECO:0000259" key="3">
    <source>
        <dbReference type="Pfam" id="PF08028"/>
    </source>
</evidence>
<keyword evidence="5" id="KW-1185">Reference proteome</keyword>
<organism evidence="4 5">
    <name type="scientific">Actinomadura darangshiensis</name>
    <dbReference type="NCBI Taxonomy" id="705336"/>
    <lineage>
        <taxon>Bacteria</taxon>
        <taxon>Bacillati</taxon>
        <taxon>Actinomycetota</taxon>
        <taxon>Actinomycetes</taxon>
        <taxon>Streptosporangiales</taxon>
        <taxon>Thermomonosporaceae</taxon>
        <taxon>Actinomadura</taxon>
    </lineage>
</organism>
<sequence length="393" mass="41595">MTITEVPSRAELVAAARNTVPALREHAPWSERNGRLHDDAVAALAEAGMFRLRLPARYGGFESDARTVVDAVAELAAGDASAAWVVGVNAITTWMAALLPDEVQDEVFATPDVRLCGTLSPTGMGVPADGGLVLNGKWGFISGAPHSHWQVVIAVAPAPGGDFWPVMAVVPMSDLTTVDDWDTSGLRGTGSVSTVAENVFVPERRILPLPLVLAGQYASRANAASPVWRAPLLPTASALSVGTAVGLAAAAKAEFLDRLPTRKITYTSYEEQSEAPVTHLQLADAAMRIDEAFFHAHRLADLVDSKGASGAPWSAEERAVARADMGRAVRLAKQAVDLLAGASGGSSIYSSVPIQRILRDVQAITMHALMNPDTNDELYGRVLCGLEPNTLYF</sequence>
<evidence type="ECO:0000313" key="5">
    <source>
        <dbReference type="Proteomes" id="UP000295578"/>
    </source>
</evidence>
<evidence type="ECO:0000313" key="4">
    <source>
        <dbReference type="EMBL" id="TDD86530.1"/>
    </source>
</evidence>
<proteinExistence type="predicted"/>
<name>A0A4R5BN14_9ACTN</name>
<dbReference type="Pfam" id="PF08028">
    <property type="entry name" value="Acyl-CoA_dh_2"/>
    <property type="match status" value="1"/>
</dbReference>